<evidence type="ECO:0000256" key="1">
    <source>
        <dbReference type="SAM" id="MobiDB-lite"/>
    </source>
</evidence>
<accession>A0A1G7MMD2</accession>
<protein>
    <submittedName>
        <fullName evidence="2">Uncharacterized protein</fullName>
    </submittedName>
</protein>
<feature type="compositionally biased region" description="Polar residues" evidence="1">
    <location>
        <begin position="30"/>
        <end position="40"/>
    </location>
</feature>
<feature type="region of interest" description="Disordered" evidence="1">
    <location>
        <begin position="1"/>
        <end position="40"/>
    </location>
</feature>
<name>A0A1G7MMD2_9FIRM</name>
<gene>
    <name evidence="2" type="ORF">SAMN05660235_02223</name>
</gene>
<dbReference type="Proteomes" id="UP000243333">
    <property type="component" value="Unassembled WGS sequence"/>
</dbReference>
<proteinExistence type="predicted"/>
<feature type="compositionally biased region" description="Basic and acidic residues" evidence="1">
    <location>
        <begin position="7"/>
        <end position="27"/>
    </location>
</feature>
<organism evidence="2 3">
    <name type="scientific">Sporolituus thermophilus DSM 23256</name>
    <dbReference type="NCBI Taxonomy" id="1123285"/>
    <lineage>
        <taxon>Bacteria</taxon>
        <taxon>Bacillati</taxon>
        <taxon>Bacillota</taxon>
        <taxon>Negativicutes</taxon>
        <taxon>Selenomonadales</taxon>
        <taxon>Sporomusaceae</taxon>
        <taxon>Sporolituus</taxon>
    </lineage>
</organism>
<reference evidence="3" key="1">
    <citation type="submission" date="2016-10" db="EMBL/GenBank/DDBJ databases">
        <authorList>
            <person name="Varghese N."/>
            <person name="Submissions S."/>
        </authorList>
    </citation>
    <scope>NUCLEOTIDE SEQUENCE [LARGE SCALE GENOMIC DNA]</scope>
    <source>
        <strain evidence="3">DSM 23256</strain>
    </source>
</reference>
<evidence type="ECO:0000313" key="3">
    <source>
        <dbReference type="Proteomes" id="UP000243333"/>
    </source>
</evidence>
<evidence type="ECO:0000313" key="2">
    <source>
        <dbReference type="EMBL" id="SDF62756.1"/>
    </source>
</evidence>
<sequence length="40" mass="4492">MSFKDLSSAEKKNKEKQCSTEFSKELSPKQCDTSSCSSKE</sequence>
<dbReference type="EMBL" id="FNBU01000018">
    <property type="protein sequence ID" value="SDF62756.1"/>
    <property type="molecule type" value="Genomic_DNA"/>
</dbReference>
<keyword evidence="3" id="KW-1185">Reference proteome</keyword>
<dbReference type="AlphaFoldDB" id="A0A1G7MMD2"/>